<accession>A0A9P8TJC8</accession>
<dbReference type="AlphaFoldDB" id="A0A9P8TJC8"/>
<evidence type="ECO:0000313" key="2">
    <source>
        <dbReference type="Proteomes" id="UP000774326"/>
    </source>
</evidence>
<protein>
    <submittedName>
        <fullName evidence="1">Uncharacterized protein</fullName>
    </submittedName>
</protein>
<organism evidence="1 2">
    <name type="scientific">Wickerhamomyces pijperi</name>
    <name type="common">Yeast</name>
    <name type="synonym">Pichia pijperi</name>
    <dbReference type="NCBI Taxonomy" id="599730"/>
    <lineage>
        <taxon>Eukaryota</taxon>
        <taxon>Fungi</taxon>
        <taxon>Dikarya</taxon>
        <taxon>Ascomycota</taxon>
        <taxon>Saccharomycotina</taxon>
        <taxon>Saccharomycetes</taxon>
        <taxon>Phaffomycetales</taxon>
        <taxon>Wickerhamomycetaceae</taxon>
        <taxon>Wickerhamomyces</taxon>
    </lineage>
</organism>
<sequence>MEPFKRPKLKAFITKCSTSSIVNLVAIDTSLNEIIRMDLTKTNSTNVIKQIFCLKKGSDSFKIVDLSKLLNKLENFTKSPEFKEFKRSINHECSVPFKVKRTGCVNNSPKL</sequence>
<reference evidence="1" key="1">
    <citation type="journal article" date="2021" name="Open Biol.">
        <title>Shared evolutionary footprints suggest mitochondrial oxidative damage underlies multiple complex I losses in fungi.</title>
        <authorList>
            <person name="Schikora-Tamarit M.A."/>
            <person name="Marcet-Houben M."/>
            <person name="Nosek J."/>
            <person name="Gabaldon T."/>
        </authorList>
    </citation>
    <scope>NUCLEOTIDE SEQUENCE</scope>
    <source>
        <strain evidence="1">CBS2887</strain>
    </source>
</reference>
<comment type="caution">
    <text evidence="1">The sequence shown here is derived from an EMBL/GenBank/DDBJ whole genome shotgun (WGS) entry which is preliminary data.</text>
</comment>
<gene>
    <name evidence="1" type="ORF">WICPIJ_007338</name>
</gene>
<dbReference type="Proteomes" id="UP000774326">
    <property type="component" value="Unassembled WGS sequence"/>
</dbReference>
<dbReference type="OrthoDB" id="10356020at2759"/>
<evidence type="ECO:0000313" key="1">
    <source>
        <dbReference type="EMBL" id="KAH3681693.1"/>
    </source>
</evidence>
<proteinExistence type="predicted"/>
<reference evidence="1" key="2">
    <citation type="submission" date="2021-01" db="EMBL/GenBank/DDBJ databases">
        <authorList>
            <person name="Schikora-Tamarit M.A."/>
        </authorList>
    </citation>
    <scope>NUCLEOTIDE SEQUENCE</scope>
    <source>
        <strain evidence="1">CBS2887</strain>
    </source>
</reference>
<keyword evidence="2" id="KW-1185">Reference proteome</keyword>
<name>A0A9P8TJC8_WICPI</name>
<dbReference type="EMBL" id="JAEUBG010004316">
    <property type="protein sequence ID" value="KAH3681693.1"/>
    <property type="molecule type" value="Genomic_DNA"/>
</dbReference>